<organism evidence="2 3">
    <name type="scientific">Sorangium cellulosum (strain So ce56)</name>
    <name type="common">Polyangium cellulosum (strain So ce56)</name>
    <dbReference type="NCBI Taxonomy" id="448385"/>
    <lineage>
        <taxon>Bacteria</taxon>
        <taxon>Pseudomonadati</taxon>
        <taxon>Myxococcota</taxon>
        <taxon>Polyangia</taxon>
        <taxon>Polyangiales</taxon>
        <taxon>Polyangiaceae</taxon>
        <taxon>Sorangium</taxon>
    </lineage>
</organism>
<sequence length="226" mass="24210">MARGRTQRTATVGVAEHGNSAVLVTVAPGGELLERRRIDLTEGLPTHPHHHEGSWAVGRYLNTPGARALSLADAVALVERVRASAARGAREGLEALAAAVPVPIARIAIRVCPELPPTTEERIADNRAQTVADSVMYRQALAAAAEARGWSVRWYDRERVFRDAATALGRDDVNDLLHAMGRSIGPPWQAIHKLAAAAALAATGHPAPREPPDSFGSRSQSSREKR</sequence>
<name>A9G7K9_SORC5</name>
<protein>
    <submittedName>
        <fullName evidence="2">Uncharacterized protein</fullName>
    </submittedName>
</protein>
<dbReference type="KEGG" id="scl:sce5711"/>
<proteinExistence type="predicted"/>
<dbReference type="BioCyc" id="SCEL448385:SCE_RS29345-MONOMER"/>
<evidence type="ECO:0000313" key="3">
    <source>
        <dbReference type="Proteomes" id="UP000002139"/>
    </source>
</evidence>
<dbReference type="eggNOG" id="ENOG5030RSD">
    <property type="taxonomic scope" value="Bacteria"/>
</dbReference>
<dbReference type="STRING" id="448385.sce5711"/>
<dbReference type="AlphaFoldDB" id="A9G7K9"/>
<reference evidence="2 3" key="1">
    <citation type="journal article" date="2007" name="Nat. Biotechnol.">
        <title>Complete genome sequence of the myxobacterium Sorangium cellulosum.</title>
        <authorList>
            <person name="Schneiker S."/>
            <person name="Perlova O."/>
            <person name="Kaiser O."/>
            <person name="Gerth K."/>
            <person name="Alici A."/>
            <person name="Altmeyer M.O."/>
            <person name="Bartels D."/>
            <person name="Bekel T."/>
            <person name="Beyer S."/>
            <person name="Bode E."/>
            <person name="Bode H.B."/>
            <person name="Bolten C.J."/>
            <person name="Choudhuri J.V."/>
            <person name="Doss S."/>
            <person name="Elnakady Y.A."/>
            <person name="Frank B."/>
            <person name="Gaigalat L."/>
            <person name="Goesmann A."/>
            <person name="Groeger C."/>
            <person name="Gross F."/>
            <person name="Jelsbak L."/>
            <person name="Jelsbak L."/>
            <person name="Kalinowski J."/>
            <person name="Kegler C."/>
            <person name="Knauber T."/>
            <person name="Konietzny S."/>
            <person name="Kopp M."/>
            <person name="Krause L."/>
            <person name="Krug D."/>
            <person name="Linke B."/>
            <person name="Mahmud T."/>
            <person name="Martinez-Arias R."/>
            <person name="McHardy A.C."/>
            <person name="Merai M."/>
            <person name="Meyer F."/>
            <person name="Mormann S."/>
            <person name="Munoz-Dorado J."/>
            <person name="Perez J."/>
            <person name="Pradella S."/>
            <person name="Rachid S."/>
            <person name="Raddatz G."/>
            <person name="Rosenau F."/>
            <person name="Rueckert C."/>
            <person name="Sasse F."/>
            <person name="Scharfe M."/>
            <person name="Schuster S.C."/>
            <person name="Suen G."/>
            <person name="Treuner-Lange A."/>
            <person name="Velicer G.J."/>
            <person name="Vorholter F.-J."/>
            <person name="Weissman K.J."/>
            <person name="Welch R.D."/>
            <person name="Wenzel S.C."/>
            <person name="Whitworth D.E."/>
            <person name="Wilhelm S."/>
            <person name="Wittmann C."/>
            <person name="Bloecker H."/>
            <person name="Puehler A."/>
            <person name="Mueller R."/>
        </authorList>
    </citation>
    <scope>NUCLEOTIDE SEQUENCE [LARGE SCALE GENOMIC DNA]</scope>
    <source>
        <strain evidence="3">So ce56</strain>
    </source>
</reference>
<dbReference type="RefSeq" id="WP_012238339.1">
    <property type="nucleotide sequence ID" value="NC_010162.1"/>
</dbReference>
<feature type="region of interest" description="Disordered" evidence="1">
    <location>
        <begin position="202"/>
        <end position="226"/>
    </location>
</feature>
<evidence type="ECO:0000256" key="1">
    <source>
        <dbReference type="SAM" id="MobiDB-lite"/>
    </source>
</evidence>
<gene>
    <name evidence="2" type="ordered locus">sce5711</name>
</gene>
<evidence type="ECO:0000313" key="2">
    <source>
        <dbReference type="EMBL" id="CAN95874.1"/>
    </source>
</evidence>
<dbReference type="EMBL" id="AM746676">
    <property type="protein sequence ID" value="CAN95874.1"/>
    <property type="molecule type" value="Genomic_DNA"/>
</dbReference>
<dbReference type="Proteomes" id="UP000002139">
    <property type="component" value="Chromosome"/>
</dbReference>
<keyword evidence="3" id="KW-1185">Reference proteome</keyword>
<accession>A9G7K9</accession>
<dbReference type="HOGENOM" id="CLU_106730_0_0_7"/>